<dbReference type="Gene3D" id="2.40.128.20">
    <property type="match status" value="1"/>
</dbReference>
<protein>
    <recommendedName>
        <fullName evidence="3">VDE lipocalin domain-containing protein</fullName>
    </recommendedName>
</protein>
<name>A0A0G4I4C8_9ALVE</name>
<feature type="chain" id="PRO_5005192185" description="VDE lipocalin domain-containing protein" evidence="2">
    <location>
        <begin position="20"/>
        <end position="636"/>
    </location>
</feature>
<organism evidence="4">
    <name type="scientific">Chromera velia CCMP2878</name>
    <dbReference type="NCBI Taxonomy" id="1169474"/>
    <lineage>
        <taxon>Eukaryota</taxon>
        <taxon>Sar</taxon>
        <taxon>Alveolata</taxon>
        <taxon>Colpodellida</taxon>
        <taxon>Chromeraceae</taxon>
        <taxon>Chromera</taxon>
    </lineage>
</organism>
<gene>
    <name evidence="4" type="ORF">Cvel_10819</name>
</gene>
<keyword evidence="2" id="KW-0732">Signal</keyword>
<proteinExistence type="predicted"/>
<dbReference type="EMBL" id="CDMZ01005036">
    <property type="protein sequence ID" value="CEM51740.1"/>
    <property type="molecule type" value="Genomic_DNA"/>
</dbReference>
<dbReference type="Pfam" id="PF07137">
    <property type="entry name" value="VDE"/>
    <property type="match status" value="1"/>
</dbReference>
<sequence length="636" mass="70693">MWACLALLGLFCIQQSVLGFRLTKPSPFPFRGRLGRRTGFSVLRQSCCGAPSGSLDGLERSLDWRDFGGDADPWVALDAAVNQLLSAVTTRETETAKETGVGGESGEEDGEDFEALGTPEEPISEAAHATILIVLPDDEKRGDSHFFSKPEHEAQSWERVMKHMNERIKLVSEGFQIQTMGLSDFLSSSSQGRQGANGKDVDVVFFVGLDEGEDMVSGLERSQKEKRGPLGNVRHVLSFSCSQEAGWGRLERLGERRTHGRLLSLLALLPGVAPDLKTAFSTRKILGTLWDRHSSDDLLYLFLVVLDTFVTTVPYVKSQLGLKKLGRESLDCMLGNCKKQVLGCFSDPTCRKALSCLASCALNDQVETYRCITTYESEAFRDFSLCVLQKNNCLENYAPIPERPKPQPLRSFKGEALTHEMAERIFMGHMGRRPWSWKVVAGKNPAYDCFPCQHQLFYRGKSGAFWYDPVFKVKKLDGGEAWRRRHYRVKRAQTPGTFWFSVLDNGVVSSEYWTILDCAEDFSWAVFYYAGAASVAGLQYSGALVCSEDGTWPFKTSEGQEACEAARRTVASLETGQIQTWELFECHNEEATCSGAPVGLSGEARETHNHHPMNAKLFASKDLVPVTEELPMIAAT</sequence>
<dbReference type="InterPro" id="IPR010788">
    <property type="entry name" value="VDE_dom"/>
</dbReference>
<dbReference type="PANTHER" id="PTHR33970:SF2">
    <property type="entry name" value="OS01G0716400 PROTEIN"/>
    <property type="match status" value="1"/>
</dbReference>
<dbReference type="GO" id="GO:0010028">
    <property type="term" value="P:xanthophyll cycle"/>
    <property type="evidence" value="ECO:0007669"/>
    <property type="project" value="InterPro"/>
</dbReference>
<dbReference type="InterPro" id="IPR012674">
    <property type="entry name" value="Calycin"/>
</dbReference>
<dbReference type="AlphaFoldDB" id="A0A0G4I4C8"/>
<dbReference type="InterPro" id="IPR044682">
    <property type="entry name" value="VDE"/>
</dbReference>
<evidence type="ECO:0000313" key="4">
    <source>
        <dbReference type="EMBL" id="CEM51740.1"/>
    </source>
</evidence>
<evidence type="ECO:0000259" key="3">
    <source>
        <dbReference type="Pfam" id="PF07137"/>
    </source>
</evidence>
<feature type="compositionally biased region" description="Acidic residues" evidence="1">
    <location>
        <begin position="105"/>
        <end position="114"/>
    </location>
</feature>
<dbReference type="VEuPathDB" id="CryptoDB:Cvel_10819"/>
<reference evidence="4" key="1">
    <citation type="submission" date="2014-11" db="EMBL/GenBank/DDBJ databases">
        <authorList>
            <person name="Otto D Thomas"/>
            <person name="Naeem Raeece"/>
        </authorList>
    </citation>
    <scope>NUCLEOTIDE SEQUENCE</scope>
</reference>
<feature type="domain" description="VDE lipocalin" evidence="3">
    <location>
        <begin position="331"/>
        <end position="556"/>
    </location>
</feature>
<dbReference type="PANTHER" id="PTHR33970">
    <property type="entry name" value="VIOLAXANTHIN DE-EPOXIDASE, CHLOROPLASTIC-RELATED"/>
    <property type="match status" value="1"/>
</dbReference>
<dbReference type="GO" id="GO:0046422">
    <property type="term" value="F:violaxanthin de-epoxidase activity"/>
    <property type="evidence" value="ECO:0007669"/>
    <property type="project" value="InterPro"/>
</dbReference>
<feature type="region of interest" description="Disordered" evidence="1">
    <location>
        <begin position="91"/>
        <end position="114"/>
    </location>
</feature>
<evidence type="ECO:0000256" key="2">
    <source>
        <dbReference type="SAM" id="SignalP"/>
    </source>
</evidence>
<accession>A0A0G4I4C8</accession>
<feature type="signal peptide" evidence="2">
    <location>
        <begin position="1"/>
        <end position="19"/>
    </location>
</feature>
<evidence type="ECO:0000256" key="1">
    <source>
        <dbReference type="SAM" id="MobiDB-lite"/>
    </source>
</evidence>